<name>A0A0W8FW83_9ZZZZ</name>
<sequence length="172" mass="20110">MVIANSKIPHKAIHEIHKIAQAFPKLYLTKRMYFLILHKVLIKGFDMKLKIFDIPQTSGKVKATIHQSGKLGFSQAAIDELGINNNKHIMIAKDEDTPNDKNLYMIISEKQTESSLRVSKAGNYYYLNTKYIFDKLDISYKTRKVIFDIVEIEYEGQQVYKLIRRDVDRKRK</sequence>
<gene>
    <name evidence="1" type="ORF">ASZ90_005049</name>
</gene>
<dbReference type="AlphaFoldDB" id="A0A0W8FW83"/>
<protein>
    <submittedName>
        <fullName evidence="1">Uncharacterized protein</fullName>
    </submittedName>
</protein>
<evidence type="ECO:0000313" key="1">
    <source>
        <dbReference type="EMBL" id="KUG25133.1"/>
    </source>
</evidence>
<reference evidence="1" key="1">
    <citation type="journal article" date="2015" name="Proc. Natl. Acad. Sci. U.S.A.">
        <title>Networks of energetic and metabolic interactions define dynamics in microbial communities.</title>
        <authorList>
            <person name="Embree M."/>
            <person name="Liu J.K."/>
            <person name="Al-Bassam M.M."/>
            <person name="Zengler K."/>
        </authorList>
    </citation>
    <scope>NUCLEOTIDE SEQUENCE</scope>
</reference>
<organism evidence="1">
    <name type="scientific">hydrocarbon metagenome</name>
    <dbReference type="NCBI Taxonomy" id="938273"/>
    <lineage>
        <taxon>unclassified sequences</taxon>
        <taxon>metagenomes</taxon>
        <taxon>ecological metagenomes</taxon>
    </lineage>
</organism>
<proteinExistence type="predicted"/>
<dbReference type="EMBL" id="LNQE01000762">
    <property type="protein sequence ID" value="KUG25133.1"/>
    <property type="molecule type" value="Genomic_DNA"/>
</dbReference>
<comment type="caution">
    <text evidence="1">The sequence shown here is derived from an EMBL/GenBank/DDBJ whole genome shotgun (WGS) entry which is preliminary data.</text>
</comment>
<accession>A0A0W8FW83</accession>